<name>A0A1I3XCD0_9RHOB</name>
<evidence type="ECO:0000313" key="2">
    <source>
        <dbReference type="EMBL" id="SFK16701.1"/>
    </source>
</evidence>
<organism evidence="2 3">
    <name type="scientific">Celeribacter halophilus</name>
    <dbReference type="NCBI Taxonomy" id="576117"/>
    <lineage>
        <taxon>Bacteria</taxon>
        <taxon>Pseudomonadati</taxon>
        <taxon>Pseudomonadota</taxon>
        <taxon>Alphaproteobacteria</taxon>
        <taxon>Rhodobacterales</taxon>
        <taxon>Roseobacteraceae</taxon>
        <taxon>Celeribacter</taxon>
    </lineage>
</organism>
<dbReference type="Proteomes" id="UP000183299">
    <property type="component" value="Unassembled WGS sequence"/>
</dbReference>
<evidence type="ECO:0000313" key="3">
    <source>
        <dbReference type="Proteomes" id="UP000183299"/>
    </source>
</evidence>
<dbReference type="Pfam" id="PF12728">
    <property type="entry name" value="HTH_17"/>
    <property type="match status" value="1"/>
</dbReference>
<gene>
    <name evidence="2" type="ORF">SAMN04488138_14611</name>
</gene>
<proteinExistence type="predicted"/>
<protein>
    <submittedName>
        <fullName evidence="2">Helix-turn-helix domain-containing protein</fullName>
    </submittedName>
</protein>
<dbReference type="SUPFAM" id="SSF46955">
    <property type="entry name" value="Putative DNA-binding domain"/>
    <property type="match status" value="1"/>
</dbReference>
<reference evidence="2 3" key="1">
    <citation type="submission" date="2016-10" db="EMBL/GenBank/DDBJ databases">
        <authorList>
            <person name="de Groot N.N."/>
        </authorList>
    </citation>
    <scope>NUCLEOTIDE SEQUENCE [LARGE SCALE GENOMIC DNA]</scope>
    <source>
        <strain evidence="2 3">CGMCC 1.8891</strain>
    </source>
</reference>
<dbReference type="InterPro" id="IPR036388">
    <property type="entry name" value="WH-like_DNA-bd_sf"/>
</dbReference>
<dbReference type="Gene3D" id="1.10.10.10">
    <property type="entry name" value="Winged helix-like DNA-binding domain superfamily/Winged helix DNA-binding domain"/>
    <property type="match status" value="1"/>
</dbReference>
<dbReference type="EMBL" id="FORY01000046">
    <property type="protein sequence ID" value="SFK16701.1"/>
    <property type="molecule type" value="Genomic_DNA"/>
</dbReference>
<feature type="domain" description="Helix-turn-helix" evidence="1">
    <location>
        <begin position="19"/>
        <end position="69"/>
    </location>
</feature>
<dbReference type="InterPro" id="IPR041657">
    <property type="entry name" value="HTH_17"/>
</dbReference>
<keyword evidence="3" id="KW-1185">Reference proteome</keyword>
<accession>A0A1I3XCD0</accession>
<dbReference type="STRING" id="576117.SAMN04488138_14611"/>
<sequence>MKTEISSPDPQDNSVLSEWISMAELAGELGVSKDTLGRWHTQRIGPPRAKIGGRIWYRRQSVREWLREKEGSIL</sequence>
<dbReference type="InterPro" id="IPR009061">
    <property type="entry name" value="DNA-bd_dom_put_sf"/>
</dbReference>
<evidence type="ECO:0000259" key="1">
    <source>
        <dbReference type="Pfam" id="PF12728"/>
    </source>
</evidence>
<dbReference type="AlphaFoldDB" id="A0A1I3XCD0"/>
<dbReference type="OrthoDB" id="6059216at2"/>
<dbReference type="GeneID" id="98667088"/>
<dbReference type="RefSeq" id="WP_066598861.1">
    <property type="nucleotide sequence ID" value="NZ_FORY01000046.1"/>
</dbReference>